<dbReference type="AlphaFoldDB" id="A0A9N9CUQ7"/>
<reference evidence="3" key="1">
    <citation type="submission" date="2021-06" db="EMBL/GenBank/DDBJ databases">
        <authorList>
            <person name="Kallberg Y."/>
            <person name="Tangrot J."/>
            <person name="Rosling A."/>
        </authorList>
    </citation>
    <scope>NUCLEOTIDE SEQUENCE</scope>
    <source>
        <strain evidence="3">IA702</strain>
    </source>
</reference>
<organism evidence="3 4">
    <name type="scientific">Paraglomus occultum</name>
    <dbReference type="NCBI Taxonomy" id="144539"/>
    <lineage>
        <taxon>Eukaryota</taxon>
        <taxon>Fungi</taxon>
        <taxon>Fungi incertae sedis</taxon>
        <taxon>Mucoromycota</taxon>
        <taxon>Glomeromycotina</taxon>
        <taxon>Glomeromycetes</taxon>
        <taxon>Paraglomerales</taxon>
        <taxon>Paraglomeraceae</taxon>
        <taxon>Paraglomus</taxon>
    </lineage>
</organism>
<dbReference type="PROSITE" id="PS50188">
    <property type="entry name" value="B302_SPRY"/>
    <property type="match status" value="1"/>
</dbReference>
<proteinExistence type="predicted"/>
<comment type="caution">
    <text evidence="3">The sequence shown here is derived from an EMBL/GenBank/DDBJ whole genome shotgun (WGS) entry which is preliminary data.</text>
</comment>
<keyword evidence="4" id="KW-1185">Reference proteome</keyword>
<dbReference type="InterPro" id="IPR001870">
    <property type="entry name" value="B30.2/SPRY"/>
</dbReference>
<evidence type="ECO:0000313" key="4">
    <source>
        <dbReference type="Proteomes" id="UP000789572"/>
    </source>
</evidence>
<name>A0A9N9CUQ7_9GLOM</name>
<dbReference type="InterPro" id="IPR043136">
    <property type="entry name" value="B30.2/SPRY_sf"/>
</dbReference>
<feature type="domain" description="B30.2/SPRY" evidence="2">
    <location>
        <begin position="69"/>
        <end position="246"/>
    </location>
</feature>
<feature type="region of interest" description="Disordered" evidence="1">
    <location>
        <begin position="1"/>
        <end position="25"/>
    </location>
</feature>
<protein>
    <submittedName>
        <fullName evidence="3">3408_t:CDS:1</fullName>
    </submittedName>
</protein>
<dbReference type="InterPro" id="IPR050618">
    <property type="entry name" value="Ubq-SigPath_Reg"/>
</dbReference>
<dbReference type="InterPro" id="IPR003877">
    <property type="entry name" value="SPRY_dom"/>
</dbReference>
<sequence length="246" mass="26951">MPCPPYSDLESGNLPPSYGIQPPAPEPVYVREKKHEATTDSYRAGYPTASASVEAVPSVSERQLAVVSENGRVVQFNKSRDTMVSTMVQANYPMFVPSDAVDGNGDECIEGSKLIRKPPQIKTEKGNLVPILVDDQTPDESKELHYFEVTVLSNPKSKDTTIAIGLATKPYPPFRLPGWNLYSVGYHSDDGCKFDNAYGGRDYGPEWGKIGDTVGCGYYPNTGFVFFTKNGENIGNLQSELMGHVK</sequence>
<dbReference type="Proteomes" id="UP000789572">
    <property type="component" value="Unassembled WGS sequence"/>
</dbReference>
<dbReference type="InterPro" id="IPR013320">
    <property type="entry name" value="ConA-like_dom_sf"/>
</dbReference>
<dbReference type="SUPFAM" id="SSF49899">
    <property type="entry name" value="Concanavalin A-like lectins/glucanases"/>
    <property type="match status" value="1"/>
</dbReference>
<dbReference type="PANTHER" id="PTHR12864">
    <property type="entry name" value="RAN BINDING PROTEIN 9-RELATED"/>
    <property type="match status" value="1"/>
</dbReference>
<dbReference type="Pfam" id="PF00622">
    <property type="entry name" value="SPRY"/>
    <property type="match status" value="1"/>
</dbReference>
<dbReference type="SMART" id="SM00449">
    <property type="entry name" value="SPRY"/>
    <property type="match status" value="1"/>
</dbReference>
<accession>A0A9N9CUQ7</accession>
<gene>
    <name evidence="3" type="ORF">POCULU_LOCUS8221</name>
</gene>
<evidence type="ECO:0000256" key="1">
    <source>
        <dbReference type="SAM" id="MobiDB-lite"/>
    </source>
</evidence>
<dbReference type="Gene3D" id="2.60.120.920">
    <property type="match status" value="1"/>
</dbReference>
<evidence type="ECO:0000313" key="3">
    <source>
        <dbReference type="EMBL" id="CAG8616719.1"/>
    </source>
</evidence>
<dbReference type="OrthoDB" id="258495at2759"/>
<evidence type="ECO:0000259" key="2">
    <source>
        <dbReference type="PROSITE" id="PS50188"/>
    </source>
</evidence>
<dbReference type="EMBL" id="CAJVPJ010002247">
    <property type="protein sequence ID" value="CAG8616719.1"/>
    <property type="molecule type" value="Genomic_DNA"/>
</dbReference>